<comment type="caution">
    <text evidence="9">The sequence shown here is derived from an EMBL/GenBank/DDBJ whole genome shotgun (WGS) entry which is preliminary data.</text>
</comment>
<dbReference type="GO" id="GO:0033617">
    <property type="term" value="P:mitochondrial respiratory chain complex IV assembly"/>
    <property type="evidence" value="ECO:0007669"/>
    <property type="project" value="TreeGrafter"/>
</dbReference>
<dbReference type="GO" id="GO:0032979">
    <property type="term" value="P:protein insertion into mitochondrial inner membrane from matrix"/>
    <property type="evidence" value="ECO:0007669"/>
    <property type="project" value="TreeGrafter"/>
</dbReference>
<dbReference type="Proteomes" id="UP000254866">
    <property type="component" value="Unassembled WGS sequence"/>
</dbReference>
<evidence type="ECO:0000256" key="7">
    <source>
        <dbReference type="SAM" id="Phobius"/>
    </source>
</evidence>
<comment type="subcellular location">
    <subcellularLocation>
        <location evidence="1 6">Membrane</location>
        <topology evidence="1 6">Multi-pass membrane protein</topology>
    </subcellularLocation>
</comment>
<keyword evidence="4 7" id="KW-1133">Transmembrane helix</keyword>
<dbReference type="RefSeq" id="XP_031870646.1">
    <property type="nucleotide sequence ID" value="XM_032014046.1"/>
</dbReference>
<proteinExistence type="inferred from homology"/>
<dbReference type="EMBL" id="NPIC01000003">
    <property type="protein sequence ID" value="RDL37990.1"/>
    <property type="molecule type" value="Genomic_DNA"/>
</dbReference>
<dbReference type="OrthoDB" id="2148490at2759"/>
<keyword evidence="5 7" id="KW-0472">Membrane</keyword>
<feature type="domain" description="Membrane insertase YidC/Oxa/ALB C-terminal" evidence="8">
    <location>
        <begin position="74"/>
        <end position="309"/>
    </location>
</feature>
<feature type="transmembrane region" description="Helical" evidence="7">
    <location>
        <begin position="266"/>
        <end position="283"/>
    </location>
</feature>
<evidence type="ECO:0000256" key="5">
    <source>
        <dbReference type="ARBA" id="ARBA00023136"/>
    </source>
</evidence>
<dbReference type="GeneID" id="43598272"/>
<evidence type="ECO:0000256" key="3">
    <source>
        <dbReference type="ARBA" id="ARBA00022692"/>
    </source>
</evidence>
<dbReference type="GO" id="GO:0032977">
    <property type="term" value="F:membrane insertase activity"/>
    <property type="evidence" value="ECO:0007669"/>
    <property type="project" value="InterPro"/>
</dbReference>
<evidence type="ECO:0000256" key="4">
    <source>
        <dbReference type="ARBA" id="ARBA00022989"/>
    </source>
</evidence>
<evidence type="ECO:0000313" key="10">
    <source>
        <dbReference type="Proteomes" id="UP000254866"/>
    </source>
</evidence>
<evidence type="ECO:0000256" key="2">
    <source>
        <dbReference type="ARBA" id="ARBA00009877"/>
    </source>
</evidence>
<evidence type="ECO:0000256" key="6">
    <source>
        <dbReference type="RuleBase" id="RU003945"/>
    </source>
</evidence>
<reference evidence="9 10" key="1">
    <citation type="journal article" date="2018" name="IMA Fungus">
        <title>IMA Genome-F 9: Draft genome sequence of Annulohypoxylon stygium, Aspergillus mulundensis, Berkeleyomyces basicola (syn. Thielaviopsis basicola), Ceratocystis smalleyi, two Cercospora beticola strains, Coleophoma cylindrospora, Fusarium fracticaudum, Phialophora cf. hyalina, and Morchella septimelata.</title>
        <authorList>
            <person name="Wingfield B.D."/>
            <person name="Bills G.F."/>
            <person name="Dong Y."/>
            <person name="Huang W."/>
            <person name="Nel W.J."/>
            <person name="Swalarsk-Parry B.S."/>
            <person name="Vaghefi N."/>
            <person name="Wilken P.M."/>
            <person name="An Z."/>
            <person name="de Beer Z.W."/>
            <person name="De Vos L."/>
            <person name="Chen L."/>
            <person name="Duong T.A."/>
            <person name="Gao Y."/>
            <person name="Hammerbacher A."/>
            <person name="Kikkert J.R."/>
            <person name="Li Y."/>
            <person name="Li H."/>
            <person name="Li K."/>
            <person name="Li Q."/>
            <person name="Liu X."/>
            <person name="Ma X."/>
            <person name="Naidoo K."/>
            <person name="Pethybridge S.J."/>
            <person name="Sun J."/>
            <person name="Steenkamp E.T."/>
            <person name="van der Nest M.A."/>
            <person name="van Wyk S."/>
            <person name="Wingfield M.J."/>
            <person name="Xiong C."/>
            <person name="Yue Q."/>
            <person name="Zhang X."/>
        </authorList>
    </citation>
    <scope>NUCLEOTIDE SEQUENCE [LARGE SCALE GENOMIC DNA]</scope>
    <source>
        <strain evidence="9 10">BP 5553</strain>
    </source>
</reference>
<protein>
    <recommendedName>
        <fullName evidence="8">Membrane insertase YidC/Oxa/ALB C-terminal domain-containing protein</fullName>
    </recommendedName>
</protein>
<evidence type="ECO:0000313" key="9">
    <source>
        <dbReference type="EMBL" id="RDL37990.1"/>
    </source>
</evidence>
<name>A0A370TR33_9HELO</name>
<keyword evidence="10" id="KW-1185">Reference proteome</keyword>
<accession>A0A370TR33</accession>
<dbReference type="CDD" id="cd20069">
    <property type="entry name" value="5TM_Oxa1-like"/>
    <property type="match status" value="1"/>
</dbReference>
<dbReference type="InterPro" id="IPR028055">
    <property type="entry name" value="YidC/Oxa/ALB_C"/>
</dbReference>
<dbReference type="AlphaFoldDB" id="A0A370TR33"/>
<keyword evidence="3 6" id="KW-0812">Transmembrane</keyword>
<dbReference type="GO" id="GO:0005743">
    <property type="term" value="C:mitochondrial inner membrane"/>
    <property type="evidence" value="ECO:0007669"/>
    <property type="project" value="TreeGrafter"/>
</dbReference>
<gene>
    <name evidence="9" type="ORF">BP5553_05423</name>
</gene>
<feature type="transmembrane region" description="Helical" evidence="7">
    <location>
        <begin position="74"/>
        <end position="96"/>
    </location>
</feature>
<dbReference type="PANTHER" id="PTHR12428:SF65">
    <property type="entry name" value="CYTOCHROME C OXIDASE ASSEMBLY PROTEIN COX18, MITOCHONDRIAL"/>
    <property type="match status" value="1"/>
</dbReference>
<dbReference type="PANTHER" id="PTHR12428">
    <property type="entry name" value="OXA1"/>
    <property type="match status" value="1"/>
</dbReference>
<comment type="similarity">
    <text evidence="2 6">Belongs to the OXA1/ALB3/YidC family.</text>
</comment>
<sequence>MPWNRFHAATSMSCLIRPRASQAHSTSRLSKVFLKPRPSNRAFHASPRPQFLETVILPVHSLFEGVHTLTGLPWVYSIPLAALSIRTIFVLPISIYTRRITQKQAALAPLVQSWDYQLRKDAIKEVGHLGPSSTTAVVLKKLRQKRKELYRRWSCELWKGFLPIIQLPVFLVAVECLRKMCGTHEGLLGLLVASISGGDPTVLVDGAMTLKDLFEPGFITGGALWFPDLTKADPELRLPFILSGVMLFSLVRFSRSNLPSSVWQKRIRGIMATMALAAGPLLLNMPSAMLVYWISSSVIAQAQGFLLNKLMPINRVSPCQPRKPLRIGRAMANKIP</sequence>
<evidence type="ECO:0000259" key="8">
    <source>
        <dbReference type="Pfam" id="PF02096"/>
    </source>
</evidence>
<evidence type="ECO:0000256" key="1">
    <source>
        <dbReference type="ARBA" id="ARBA00004141"/>
    </source>
</evidence>
<dbReference type="STRING" id="2656787.A0A370TR33"/>
<dbReference type="InterPro" id="IPR001708">
    <property type="entry name" value="YidC/ALB3/OXA1/COX18"/>
</dbReference>
<dbReference type="Pfam" id="PF02096">
    <property type="entry name" value="60KD_IMP"/>
    <property type="match status" value="1"/>
</dbReference>
<organism evidence="9 10">
    <name type="scientific">Venustampulla echinocandica</name>
    <dbReference type="NCBI Taxonomy" id="2656787"/>
    <lineage>
        <taxon>Eukaryota</taxon>
        <taxon>Fungi</taxon>
        <taxon>Dikarya</taxon>
        <taxon>Ascomycota</taxon>
        <taxon>Pezizomycotina</taxon>
        <taxon>Leotiomycetes</taxon>
        <taxon>Helotiales</taxon>
        <taxon>Pleuroascaceae</taxon>
        <taxon>Venustampulla</taxon>
    </lineage>
</organism>